<dbReference type="InterPro" id="IPR006638">
    <property type="entry name" value="Elp3/MiaA/NifB-like_rSAM"/>
</dbReference>
<dbReference type="Pfam" id="PF04055">
    <property type="entry name" value="Radical_SAM"/>
    <property type="match status" value="1"/>
</dbReference>
<evidence type="ECO:0000259" key="7">
    <source>
        <dbReference type="PROSITE" id="PS51918"/>
    </source>
</evidence>
<dbReference type="SFLD" id="SFLDG01091">
    <property type="entry name" value="uncharacterized_CHP01210-like"/>
    <property type="match status" value="1"/>
</dbReference>
<dbReference type="InterPro" id="IPR058240">
    <property type="entry name" value="rSAM_sf"/>
</dbReference>
<comment type="caution">
    <text evidence="8">The sequence shown here is derived from an EMBL/GenBank/DDBJ whole genome shotgun (WGS) entry which is preliminary data.</text>
</comment>
<name>A0ABU1AJZ0_9BACT</name>
<keyword evidence="6" id="KW-0411">Iron-sulfur</keyword>
<evidence type="ECO:0000256" key="5">
    <source>
        <dbReference type="ARBA" id="ARBA00023004"/>
    </source>
</evidence>
<sequence length="314" mass="36617">MYPWQHERRFNAYPQYFKQTFGQRVQKVSIDAGFDCPNRDGTVAYGGCTFCDNEAFNPSYCRPEVSVREQIGVGMRFHRKRYHDPGRYLAYFQAYSNTHAPLAQLKRIYEEALAVPGVIGLVIGTRPDCLDLEKLDYFRQLAETKYVVLEIGIESCYDATLKRINRGHSYAQAVDAIHLAAARGIHVGTHLIFGLPGESQDMLLAQAQMLSRLPLNTIKFHQLQLIRGTAMVTDYERHPEDFHFYQLQAYLELMCRFIERLDPRIVIERFFAEAPPELDVTPIRWNLRNDQLLQQFERLLERENTWQGRLCAFR</sequence>
<dbReference type="InterPro" id="IPR005911">
    <property type="entry name" value="YhcC-like"/>
</dbReference>
<reference evidence="8 9" key="1">
    <citation type="submission" date="2023-04" db="EMBL/GenBank/DDBJ databases">
        <title>A novel bacteria isolated from coastal sediment.</title>
        <authorList>
            <person name="Liu X.-J."/>
            <person name="Du Z.-J."/>
        </authorList>
    </citation>
    <scope>NUCLEOTIDE SEQUENCE [LARGE SCALE GENOMIC DNA]</scope>
    <source>
        <strain evidence="8 9">SDUM461004</strain>
    </source>
</reference>
<keyword evidence="2" id="KW-0004">4Fe-4S</keyword>
<dbReference type="InterPro" id="IPR032432">
    <property type="entry name" value="Radical_SAM_C"/>
</dbReference>
<dbReference type="EMBL" id="JARXIC010000016">
    <property type="protein sequence ID" value="MDQ8194959.1"/>
    <property type="molecule type" value="Genomic_DNA"/>
</dbReference>
<comment type="cofactor">
    <cofactor evidence="1">
        <name>[4Fe-4S] cluster</name>
        <dbReference type="ChEBI" id="CHEBI:49883"/>
    </cofactor>
</comment>
<evidence type="ECO:0000313" key="9">
    <source>
        <dbReference type="Proteomes" id="UP001243717"/>
    </source>
</evidence>
<dbReference type="CDD" id="cd01335">
    <property type="entry name" value="Radical_SAM"/>
    <property type="match status" value="1"/>
</dbReference>
<organism evidence="8 9">
    <name type="scientific">Thalassobacterium sedimentorum</name>
    <dbReference type="NCBI Taxonomy" id="3041258"/>
    <lineage>
        <taxon>Bacteria</taxon>
        <taxon>Pseudomonadati</taxon>
        <taxon>Verrucomicrobiota</taxon>
        <taxon>Opitutia</taxon>
        <taxon>Puniceicoccales</taxon>
        <taxon>Coraliomargaritaceae</taxon>
        <taxon>Thalassobacterium</taxon>
    </lineage>
</organism>
<keyword evidence="9" id="KW-1185">Reference proteome</keyword>
<dbReference type="Gene3D" id="3.80.30.20">
    <property type="entry name" value="tm_1862 like domain"/>
    <property type="match status" value="1"/>
</dbReference>
<dbReference type="PROSITE" id="PS51918">
    <property type="entry name" value="RADICAL_SAM"/>
    <property type="match status" value="1"/>
</dbReference>
<dbReference type="SUPFAM" id="SSF102114">
    <property type="entry name" value="Radical SAM enzymes"/>
    <property type="match status" value="1"/>
</dbReference>
<accession>A0ABU1AJZ0</accession>
<dbReference type="InterPro" id="IPR007197">
    <property type="entry name" value="rSAM"/>
</dbReference>
<gene>
    <name evidence="8" type="ORF">QEH59_11010</name>
</gene>
<dbReference type="InterPro" id="IPR039661">
    <property type="entry name" value="ELP3"/>
</dbReference>
<evidence type="ECO:0000256" key="4">
    <source>
        <dbReference type="ARBA" id="ARBA00022723"/>
    </source>
</evidence>
<dbReference type="SFLD" id="SFLDS00029">
    <property type="entry name" value="Radical_SAM"/>
    <property type="match status" value="1"/>
</dbReference>
<keyword evidence="3" id="KW-0949">S-adenosyl-L-methionine</keyword>
<evidence type="ECO:0000256" key="3">
    <source>
        <dbReference type="ARBA" id="ARBA00022691"/>
    </source>
</evidence>
<dbReference type="InterPro" id="IPR023404">
    <property type="entry name" value="rSAM_horseshoe"/>
</dbReference>
<evidence type="ECO:0000256" key="1">
    <source>
        <dbReference type="ARBA" id="ARBA00001966"/>
    </source>
</evidence>
<dbReference type="PANTHER" id="PTHR11135">
    <property type="entry name" value="HISTONE ACETYLTRANSFERASE-RELATED"/>
    <property type="match status" value="1"/>
</dbReference>
<keyword evidence="5" id="KW-0408">Iron</keyword>
<dbReference type="NCBIfam" id="TIGR01212">
    <property type="entry name" value="TIGR01212 family radical SAM protein"/>
    <property type="match status" value="1"/>
</dbReference>
<dbReference type="RefSeq" id="WP_308985420.1">
    <property type="nucleotide sequence ID" value="NZ_JARXIC010000016.1"/>
</dbReference>
<evidence type="ECO:0000256" key="2">
    <source>
        <dbReference type="ARBA" id="ARBA00022485"/>
    </source>
</evidence>
<feature type="domain" description="Radical SAM core" evidence="7">
    <location>
        <begin position="20"/>
        <end position="264"/>
    </location>
</feature>
<proteinExistence type="predicted"/>
<evidence type="ECO:0000256" key="6">
    <source>
        <dbReference type="ARBA" id="ARBA00023014"/>
    </source>
</evidence>
<dbReference type="SMART" id="SM00729">
    <property type="entry name" value="Elp3"/>
    <property type="match status" value="1"/>
</dbReference>
<dbReference type="PANTHER" id="PTHR11135:SF1">
    <property type="entry name" value="PROTEIN YHCC"/>
    <property type="match status" value="1"/>
</dbReference>
<keyword evidence="4" id="KW-0479">Metal-binding</keyword>
<dbReference type="Proteomes" id="UP001243717">
    <property type="component" value="Unassembled WGS sequence"/>
</dbReference>
<evidence type="ECO:0000313" key="8">
    <source>
        <dbReference type="EMBL" id="MDQ8194959.1"/>
    </source>
</evidence>
<dbReference type="SFLD" id="SFLDG01086">
    <property type="entry name" value="elongater_protein-like"/>
    <property type="match status" value="1"/>
</dbReference>
<protein>
    <submittedName>
        <fullName evidence="8">TIGR01212 family radical SAM protein</fullName>
    </submittedName>
</protein>
<dbReference type="Pfam" id="PF16199">
    <property type="entry name" value="Radical_SAM_C"/>
    <property type="match status" value="1"/>
</dbReference>